<keyword evidence="1" id="KW-1133">Transmembrane helix</keyword>
<name>A0A844ZJ50_9SPHN</name>
<dbReference type="Proteomes" id="UP000435243">
    <property type="component" value="Unassembled WGS sequence"/>
</dbReference>
<evidence type="ECO:0000313" key="2">
    <source>
        <dbReference type="EMBL" id="MXO87176.1"/>
    </source>
</evidence>
<gene>
    <name evidence="2" type="ORF">GRI32_00295</name>
</gene>
<dbReference type="EMBL" id="WTYY01000001">
    <property type="protein sequence ID" value="MXO87176.1"/>
    <property type="molecule type" value="Genomic_DNA"/>
</dbReference>
<keyword evidence="1" id="KW-0812">Transmembrane</keyword>
<sequence length="131" mass="14578">MAQALEHTAAQAQTRTANVEKAKLDWRRKMSDHVAFALLTYTGLHIFVTATVLKATNNTILPYLALVVLVLAIIPGCRMFEKRWSELSDEEAANPDLARAFSRDRLAIWLFAIGLPFALTAFFKGMGILLS</sequence>
<organism evidence="2 3">
    <name type="scientific">Alteraurantiacibacter aestuarii</name>
    <dbReference type="NCBI Taxonomy" id="650004"/>
    <lineage>
        <taxon>Bacteria</taxon>
        <taxon>Pseudomonadati</taxon>
        <taxon>Pseudomonadota</taxon>
        <taxon>Alphaproteobacteria</taxon>
        <taxon>Sphingomonadales</taxon>
        <taxon>Erythrobacteraceae</taxon>
        <taxon>Alteraurantiacibacter</taxon>
    </lineage>
</organism>
<evidence type="ECO:0000313" key="3">
    <source>
        <dbReference type="Proteomes" id="UP000435243"/>
    </source>
</evidence>
<protein>
    <submittedName>
        <fullName evidence="2">Uncharacterized protein</fullName>
    </submittedName>
</protein>
<feature type="transmembrane region" description="Helical" evidence="1">
    <location>
        <begin position="106"/>
        <end position="130"/>
    </location>
</feature>
<accession>A0A844ZJ50</accession>
<keyword evidence="3" id="KW-1185">Reference proteome</keyword>
<dbReference type="AlphaFoldDB" id="A0A844ZJ50"/>
<feature type="transmembrane region" description="Helical" evidence="1">
    <location>
        <begin position="33"/>
        <end position="53"/>
    </location>
</feature>
<evidence type="ECO:0000256" key="1">
    <source>
        <dbReference type="SAM" id="Phobius"/>
    </source>
</evidence>
<feature type="transmembrane region" description="Helical" evidence="1">
    <location>
        <begin position="59"/>
        <end position="77"/>
    </location>
</feature>
<dbReference type="RefSeq" id="WP_160589144.1">
    <property type="nucleotide sequence ID" value="NZ_BAAAFP010000002.1"/>
</dbReference>
<keyword evidence="1" id="KW-0472">Membrane</keyword>
<dbReference type="OrthoDB" id="7450715at2"/>
<reference evidence="2 3" key="1">
    <citation type="submission" date="2019-12" db="EMBL/GenBank/DDBJ databases">
        <title>Genomic-based taxomic classification of the family Erythrobacteraceae.</title>
        <authorList>
            <person name="Xu L."/>
        </authorList>
    </citation>
    <scope>NUCLEOTIDE SEQUENCE [LARGE SCALE GENOMIC DNA]</scope>
    <source>
        <strain evidence="2 3">JCM 16339</strain>
    </source>
</reference>
<comment type="caution">
    <text evidence="2">The sequence shown here is derived from an EMBL/GenBank/DDBJ whole genome shotgun (WGS) entry which is preliminary data.</text>
</comment>
<proteinExistence type="predicted"/>